<evidence type="ECO:0000256" key="5">
    <source>
        <dbReference type="ARBA" id="ARBA00023274"/>
    </source>
</evidence>
<proteinExistence type="inferred from homology"/>
<dbReference type="PROSITE" id="PS00053">
    <property type="entry name" value="RIBOSOMAL_S8"/>
    <property type="match status" value="1"/>
</dbReference>
<dbReference type="RefSeq" id="WP_012829089.1">
    <property type="nucleotide sequence ID" value="NC_013440.1"/>
</dbReference>
<organism evidence="10 11">
    <name type="scientific">Haliangium ochraceum (strain DSM 14365 / JCM 11303 / SMP-2)</name>
    <dbReference type="NCBI Taxonomy" id="502025"/>
    <lineage>
        <taxon>Bacteria</taxon>
        <taxon>Pseudomonadati</taxon>
        <taxon>Myxococcota</taxon>
        <taxon>Polyangia</taxon>
        <taxon>Haliangiales</taxon>
        <taxon>Kofleriaceae</taxon>
        <taxon>Haliangium</taxon>
    </lineage>
</organism>
<accession>D0LIB1</accession>
<dbReference type="GO" id="GO:1990904">
    <property type="term" value="C:ribonucleoprotein complex"/>
    <property type="evidence" value="ECO:0007669"/>
    <property type="project" value="UniProtKB-KW"/>
</dbReference>
<evidence type="ECO:0000256" key="8">
    <source>
        <dbReference type="HAMAP-Rule" id="MF_01302"/>
    </source>
</evidence>
<evidence type="ECO:0000256" key="2">
    <source>
        <dbReference type="ARBA" id="ARBA00022730"/>
    </source>
</evidence>
<protein>
    <recommendedName>
        <fullName evidence="6 8">Small ribosomal subunit protein uS8</fullName>
    </recommendedName>
</protein>
<evidence type="ECO:0000256" key="9">
    <source>
        <dbReference type="RuleBase" id="RU003660"/>
    </source>
</evidence>
<keyword evidence="4 8" id="KW-0689">Ribosomal protein</keyword>
<dbReference type="GO" id="GO:0005737">
    <property type="term" value="C:cytoplasm"/>
    <property type="evidence" value="ECO:0007669"/>
    <property type="project" value="UniProtKB-ARBA"/>
</dbReference>
<name>D0LIB1_HALO1</name>
<evidence type="ECO:0000313" key="10">
    <source>
        <dbReference type="EMBL" id="ACY16490.1"/>
    </source>
</evidence>
<keyword evidence="11" id="KW-1185">Reference proteome</keyword>
<dbReference type="InterPro" id="IPR047863">
    <property type="entry name" value="Ribosomal_uS8_CS"/>
</dbReference>
<dbReference type="HOGENOM" id="CLU_098428_0_2_7"/>
<evidence type="ECO:0000313" key="11">
    <source>
        <dbReference type="Proteomes" id="UP000001880"/>
    </source>
</evidence>
<sequence>MSMTDPIADFLTRIRNGIHSRHSSVACPRSRVKTRIAEILRDEGYLEAVTLTDDDKQGVLTVRLRYHSRNACAISGLKRVSKPGQRRYVNSSDVPKVRNGLGVAIISTSQGVMTDRDARQRGVGGEVLCEVW</sequence>
<gene>
    <name evidence="8" type="primary">rpsH</name>
    <name evidence="10" type="ordered locus">Hoch_3991</name>
</gene>
<comment type="function">
    <text evidence="8">One of the primary rRNA binding proteins, it binds directly to 16S rRNA central domain where it helps coordinate assembly of the platform of the 30S subunit.</text>
</comment>
<dbReference type="GO" id="GO:0005840">
    <property type="term" value="C:ribosome"/>
    <property type="evidence" value="ECO:0007669"/>
    <property type="project" value="UniProtKB-KW"/>
</dbReference>
<evidence type="ECO:0000256" key="4">
    <source>
        <dbReference type="ARBA" id="ARBA00022980"/>
    </source>
</evidence>
<dbReference type="eggNOG" id="COG0096">
    <property type="taxonomic scope" value="Bacteria"/>
</dbReference>
<keyword evidence="2 8" id="KW-0699">rRNA-binding</keyword>
<dbReference type="AlphaFoldDB" id="D0LIB1"/>
<dbReference type="FunFam" id="3.30.1370.30:FF:000002">
    <property type="entry name" value="30S ribosomal protein S8"/>
    <property type="match status" value="1"/>
</dbReference>
<evidence type="ECO:0000256" key="3">
    <source>
        <dbReference type="ARBA" id="ARBA00022884"/>
    </source>
</evidence>
<dbReference type="GO" id="GO:0003735">
    <property type="term" value="F:structural constituent of ribosome"/>
    <property type="evidence" value="ECO:0007669"/>
    <property type="project" value="InterPro"/>
</dbReference>
<dbReference type="FunFam" id="3.30.1490.10:FF:000001">
    <property type="entry name" value="30S ribosomal protein S8"/>
    <property type="match status" value="1"/>
</dbReference>
<keyword evidence="5 8" id="KW-0687">Ribonucleoprotein</keyword>
<dbReference type="PANTHER" id="PTHR11758">
    <property type="entry name" value="40S RIBOSOMAL PROTEIN S15A"/>
    <property type="match status" value="1"/>
</dbReference>
<evidence type="ECO:0000256" key="7">
    <source>
        <dbReference type="ARBA" id="ARBA00046740"/>
    </source>
</evidence>
<dbReference type="SUPFAM" id="SSF56047">
    <property type="entry name" value="Ribosomal protein S8"/>
    <property type="match status" value="1"/>
</dbReference>
<dbReference type="NCBIfam" id="NF001109">
    <property type="entry name" value="PRK00136.1"/>
    <property type="match status" value="1"/>
</dbReference>
<comment type="similarity">
    <text evidence="1 8 9">Belongs to the universal ribosomal protein uS8 family.</text>
</comment>
<dbReference type="EMBL" id="CP001804">
    <property type="protein sequence ID" value="ACY16490.1"/>
    <property type="molecule type" value="Genomic_DNA"/>
</dbReference>
<evidence type="ECO:0000256" key="1">
    <source>
        <dbReference type="ARBA" id="ARBA00006471"/>
    </source>
</evidence>
<reference evidence="10 11" key="1">
    <citation type="journal article" date="2010" name="Stand. Genomic Sci.">
        <title>Complete genome sequence of Haliangium ochraceum type strain (SMP-2).</title>
        <authorList>
            <consortium name="US DOE Joint Genome Institute (JGI-PGF)"/>
            <person name="Ivanova N."/>
            <person name="Daum C."/>
            <person name="Lang E."/>
            <person name="Abt B."/>
            <person name="Kopitz M."/>
            <person name="Saunders E."/>
            <person name="Lapidus A."/>
            <person name="Lucas S."/>
            <person name="Glavina Del Rio T."/>
            <person name="Nolan M."/>
            <person name="Tice H."/>
            <person name="Copeland A."/>
            <person name="Cheng J.F."/>
            <person name="Chen F."/>
            <person name="Bruce D."/>
            <person name="Goodwin L."/>
            <person name="Pitluck S."/>
            <person name="Mavromatis K."/>
            <person name="Pati A."/>
            <person name="Mikhailova N."/>
            <person name="Chen A."/>
            <person name="Palaniappan K."/>
            <person name="Land M."/>
            <person name="Hauser L."/>
            <person name="Chang Y.J."/>
            <person name="Jeffries C.D."/>
            <person name="Detter J.C."/>
            <person name="Brettin T."/>
            <person name="Rohde M."/>
            <person name="Goker M."/>
            <person name="Bristow J."/>
            <person name="Markowitz V."/>
            <person name="Eisen J.A."/>
            <person name="Hugenholtz P."/>
            <person name="Kyrpides N.C."/>
            <person name="Klenk H.P."/>
        </authorList>
    </citation>
    <scope>NUCLEOTIDE SEQUENCE [LARGE SCALE GENOMIC DNA]</scope>
    <source>
        <strain evidence="11">DSM 14365 / CIP 107738 / JCM 11303 / AJ 13395 / SMP-2</strain>
    </source>
</reference>
<dbReference type="GO" id="GO:0006412">
    <property type="term" value="P:translation"/>
    <property type="evidence" value="ECO:0007669"/>
    <property type="project" value="UniProtKB-UniRule"/>
</dbReference>
<keyword evidence="3 8" id="KW-0694">RNA-binding</keyword>
<dbReference type="HAMAP" id="MF_01302_B">
    <property type="entry name" value="Ribosomal_uS8_B"/>
    <property type="match status" value="1"/>
</dbReference>
<dbReference type="Pfam" id="PF00410">
    <property type="entry name" value="Ribosomal_S8"/>
    <property type="match status" value="1"/>
</dbReference>
<dbReference type="InterPro" id="IPR035987">
    <property type="entry name" value="Ribosomal_uS8_sf"/>
</dbReference>
<dbReference type="Gene3D" id="3.30.1490.10">
    <property type="match status" value="1"/>
</dbReference>
<dbReference type="OrthoDB" id="9802617at2"/>
<dbReference type="STRING" id="502025.Hoch_3991"/>
<dbReference type="KEGG" id="hoh:Hoch_3991"/>
<dbReference type="Proteomes" id="UP000001880">
    <property type="component" value="Chromosome"/>
</dbReference>
<dbReference type="GO" id="GO:0019843">
    <property type="term" value="F:rRNA binding"/>
    <property type="evidence" value="ECO:0007669"/>
    <property type="project" value="UniProtKB-UniRule"/>
</dbReference>
<dbReference type="Gene3D" id="3.30.1370.30">
    <property type="match status" value="1"/>
</dbReference>
<evidence type="ECO:0000256" key="6">
    <source>
        <dbReference type="ARBA" id="ARBA00035258"/>
    </source>
</evidence>
<dbReference type="InterPro" id="IPR000630">
    <property type="entry name" value="Ribosomal_uS8"/>
</dbReference>
<comment type="subunit">
    <text evidence="7 8">Part of the 30S ribosomal subunit. Contacts proteins S5 and S12.</text>
</comment>